<keyword evidence="1" id="KW-0269">Exonuclease</keyword>
<protein>
    <submittedName>
        <fullName evidence="1">Exonuclease</fullName>
    </submittedName>
</protein>
<reference evidence="1 2" key="1">
    <citation type="journal article" date="2013" name="Curr. Biol.">
        <title>The Genome of the Foraminiferan Reticulomyxa filosa.</title>
        <authorList>
            <person name="Glockner G."/>
            <person name="Hulsmann N."/>
            <person name="Schleicher M."/>
            <person name="Noegel A.A."/>
            <person name="Eichinger L."/>
            <person name="Gallinger C."/>
            <person name="Pawlowski J."/>
            <person name="Sierra R."/>
            <person name="Euteneuer U."/>
            <person name="Pillet L."/>
            <person name="Moustafa A."/>
            <person name="Platzer M."/>
            <person name="Groth M."/>
            <person name="Szafranski K."/>
            <person name="Schliwa M."/>
        </authorList>
    </citation>
    <scope>NUCLEOTIDE SEQUENCE [LARGE SCALE GENOMIC DNA]</scope>
</reference>
<keyword evidence="1" id="KW-0540">Nuclease</keyword>
<organism evidence="1 2">
    <name type="scientific">Reticulomyxa filosa</name>
    <dbReference type="NCBI Taxonomy" id="46433"/>
    <lineage>
        <taxon>Eukaryota</taxon>
        <taxon>Sar</taxon>
        <taxon>Rhizaria</taxon>
        <taxon>Retaria</taxon>
        <taxon>Foraminifera</taxon>
        <taxon>Monothalamids</taxon>
        <taxon>Reticulomyxidae</taxon>
        <taxon>Reticulomyxa</taxon>
    </lineage>
</organism>
<proteinExistence type="predicted"/>
<name>X6P4U4_RETFI</name>
<dbReference type="Proteomes" id="UP000023152">
    <property type="component" value="Unassembled WGS sequence"/>
</dbReference>
<dbReference type="GO" id="GO:0004527">
    <property type="term" value="F:exonuclease activity"/>
    <property type="evidence" value="ECO:0007669"/>
    <property type="project" value="UniProtKB-KW"/>
</dbReference>
<evidence type="ECO:0000313" key="2">
    <source>
        <dbReference type="Proteomes" id="UP000023152"/>
    </source>
</evidence>
<gene>
    <name evidence="1" type="ORF">RFI_03886</name>
</gene>
<dbReference type="EMBL" id="ASPP01003579">
    <property type="protein sequence ID" value="ETO33221.1"/>
    <property type="molecule type" value="Genomic_DNA"/>
</dbReference>
<keyword evidence="1" id="KW-0378">Hydrolase</keyword>
<evidence type="ECO:0000313" key="1">
    <source>
        <dbReference type="EMBL" id="ETO33221.1"/>
    </source>
</evidence>
<sequence>MQEQAQNPRTWEQSDLKNHAKEIREKKEQSKQVLKLIDDYKQAVTLLHNNLYAVSKESSVYINKFVLEGTLKNYHDLVEQYPKWGNIKFYIDDINSKINFKETKDEELVKYISMSEEELYKLPVLEKILKENERLKNLKEGSSVKFLYETTVTGLNELRNLVQNTIFFELREKGFNTYDSFIKNYNELKELKSNIDNLHKSYKDLFNIGGTSTPIKDKQSHDSQETYYNGIRDKFTTLFGFKAKYFATEEEKSLKEKEASWAGWAKNKMFGAKTKEMTQDDKKKASDFFNELKDINDPAVIQKIHEKFQAFAAALVDTGKAECFQQAIQKQKEATNCMIERPSANIELKYENKCEALDHTANVLTDNCLNIFPMETIHDDLIKEALRNVSVIEVEVANDETTSLIFYSQARYQKLDVDATESFALENPKDILIKAAADNYNDTNSLPEA</sequence>
<keyword evidence="2" id="KW-1185">Reference proteome</keyword>
<accession>X6P4U4</accession>
<comment type="caution">
    <text evidence="1">The sequence shown here is derived from an EMBL/GenBank/DDBJ whole genome shotgun (WGS) entry which is preliminary data.</text>
</comment>
<dbReference type="AlphaFoldDB" id="X6P4U4"/>